<keyword evidence="4" id="KW-1185">Reference proteome</keyword>
<protein>
    <submittedName>
        <fullName evidence="3">Uncharacterized protein</fullName>
    </submittedName>
</protein>
<evidence type="ECO:0000256" key="2">
    <source>
        <dbReference type="SAM" id="SignalP"/>
    </source>
</evidence>
<accession>A0A1A9QEI0</accession>
<feature type="compositionally biased region" description="Basic and acidic residues" evidence="1">
    <location>
        <begin position="85"/>
        <end position="97"/>
    </location>
</feature>
<dbReference type="EMBL" id="LWUJ01000010">
    <property type="protein sequence ID" value="OAL10648.1"/>
    <property type="molecule type" value="Genomic_DNA"/>
</dbReference>
<feature type="compositionally biased region" description="Basic and acidic residues" evidence="1">
    <location>
        <begin position="242"/>
        <end position="260"/>
    </location>
</feature>
<feature type="compositionally biased region" description="Low complexity" evidence="1">
    <location>
        <begin position="275"/>
        <end position="289"/>
    </location>
</feature>
<organism evidence="3 4">
    <name type="scientific">Candidatus Mycoplasma haematobovis</name>
    <dbReference type="NCBI Taxonomy" id="432608"/>
    <lineage>
        <taxon>Bacteria</taxon>
        <taxon>Bacillati</taxon>
        <taxon>Mycoplasmatota</taxon>
        <taxon>Mollicutes</taxon>
        <taxon>Mycoplasmataceae</taxon>
        <taxon>Mycoplasma</taxon>
    </lineage>
</organism>
<sequence>MFPFIKLLKIVLPVTTVTAATIATVSLVSFKKDDTKLSKEAKDKVLEDFERPVEDFKERIMLYSEDGQEESVSVDSKDLEKILKAKEENKLSDKDSGPKSQNDLDTPPKDPVKSPQEDKGVQNDTNSSDEPSLPLVSVPEVDEKTPEGGAQAPTVAEEKGGETGNQNDEESKQNSLDKQGQEEHKKDLDSPQPSVDSEMGEENSVKANIQEPSDGVNDSSEPNDISAKTKDQIIPEDEGKSDEDQIGTKEDSPSEQKDEGDSQSSLGGESSKNQDGSSDIGSSDSISGGQEDGKEPITEEQLKRFKEIESEASTALDSLKKLLGDSFQI</sequence>
<dbReference type="RefSeq" id="WP_187149884.1">
    <property type="nucleotide sequence ID" value="NZ_LWUJ01000010.1"/>
</dbReference>
<name>A0A1A9QEI0_9MOLU</name>
<feature type="region of interest" description="Disordered" evidence="1">
    <location>
        <begin position="85"/>
        <end position="301"/>
    </location>
</feature>
<comment type="caution">
    <text evidence="3">The sequence shown here is derived from an EMBL/GenBank/DDBJ whole genome shotgun (WGS) entry which is preliminary data.</text>
</comment>
<reference evidence="4" key="1">
    <citation type="submission" date="2016-04" db="EMBL/GenBank/DDBJ databases">
        <authorList>
            <person name="Quiroz-Castaneda R.E."/>
            <person name="Martinez-Ocampo F."/>
        </authorList>
    </citation>
    <scope>NUCLEOTIDE SEQUENCE [LARGE SCALE GENOMIC DNA]</scope>
    <source>
        <strain evidence="4">INIFAP01</strain>
    </source>
</reference>
<evidence type="ECO:0000256" key="1">
    <source>
        <dbReference type="SAM" id="MobiDB-lite"/>
    </source>
</evidence>
<feature type="compositionally biased region" description="Basic and acidic residues" evidence="1">
    <location>
        <begin position="106"/>
        <end position="121"/>
    </location>
</feature>
<feature type="chain" id="PRO_5008394692" evidence="2">
    <location>
        <begin position="20"/>
        <end position="329"/>
    </location>
</feature>
<evidence type="ECO:0000313" key="3">
    <source>
        <dbReference type="EMBL" id="OAL10648.1"/>
    </source>
</evidence>
<gene>
    <name evidence="3" type="ORF">A6V39_01090</name>
</gene>
<dbReference type="STRING" id="432608.A6V39_01090"/>
<feature type="compositionally biased region" description="Polar residues" evidence="1">
    <location>
        <begin position="262"/>
        <end position="274"/>
    </location>
</feature>
<feature type="compositionally biased region" description="Basic and acidic residues" evidence="1">
    <location>
        <begin position="291"/>
        <end position="301"/>
    </location>
</feature>
<feature type="signal peptide" evidence="2">
    <location>
        <begin position="1"/>
        <end position="19"/>
    </location>
</feature>
<feature type="compositionally biased region" description="Basic and acidic residues" evidence="1">
    <location>
        <begin position="179"/>
        <end position="189"/>
    </location>
</feature>
<dbReference type="AlphaFoldDB" id="A0A1A9QEI0"/>
<dbReference type="Proteomes" id="UP000077623">
    <property type="component" value="Unassembled WGS sequence"/>
</dbReference>
<feature type="compositionally biased region" description="Polar residues" evidence="1">
    <location>
        <begin position="205"/>
        <end position="223"/>
    </location>
</feature>
<evidence type="ECO:0000313" key="4">
    <source>
        <dbReference type="Proteomes" id="UP000077623"/>
    </source>
</evidence>
<proteinExistence type="predicted"/>
<keyword evidence="2" id="KW-0732">Signal</keyword>